<sequence>MTVQRARNGFSSAQQVADLAGVSRSAVSRTFTPGASVSEETRERVLLAAEQLGYHVNHLARGLMRASTGIVCLIVAEGDTPYHARLQRMLTQHLRDAGKVAMVFNTSGPSHHVDQALRNTLNYRADASIVLSGSPPQVLIRTCIENGQRLILINRDDRFDGPHNIGVDNAAAAEAALHAFIRAGCTRPALVTSAARTPSLLARETAFIAAARKEGLEVILWREGRTGYATGVEGARRLFSGRQRPDAAFCVTDLIACGFLDAARHEFGISVPRDLCVIGFDDIEQADWASYRLTTFAPPIEDIATHAVRLATGAREEGGAGSRMIYHAPMTWRGTVRPGQS</sequence>
<dbReference type="PANTHER" id="PTHR30146:SF95">
    <property type="entry name" value="RIBOSE OPERON REPRESSOR"/>
    <property type="match status" value="1"/>
</dbReference>
<keyword evidence="4" id="KW-0804">Transcription</keyword>
<dbReference type="Gene3D" id="3.40.50.2300">
    <property type="match status" value="2"/>
</dbReference>
<evidence type="ECO:0000256" key="1">
    <source>
        <dbReference type="ARBA" id="ARBA00022491"/>
    </source>
</evidence>
<dbReference type="EMBL" id="JAMYPJ010000020">
    <property type="protein sequence ID" value="MER8934439.1"/>
    <property type="molecule type" value="Genomic_DNA"/>
</dbReference>
<proteinExistence type="predicted"/>
<evidence type="ECO:0000256" key="4">
    <source>
        <dbReference type="ARBA" id="ARBA00023163"/>
    </source>
</evidence>
<keyword evidence="1" id="KW-0678">Repressor</keyword>
<dbReference type="RefSeq" id="WP_287273029.1">
    <property type="nucleotide sequence ID" value="NZ_JAMYMY010000023.1"/>
</dbReference>
<dbReference type="InterPro" id="IPR028082">
    <property type="entry name" value="Peripla_BP_I"/>
</dbReference>
<reference evidence="6 7" key="1">
    <citation type="journal article" date="2024" name="Proc. Natl. Acad. Sci. U.S.A.">
        <title>The evolutionary genomics of adaptation to stress in wild rhizobium bacteria.</title>
        <authorList>
            <person name="Kehlet-Delgado H."/>
            <person name="Montoya A.P."/>
            <person name="Jensen K.T."/>
            <person name="Wendlandt C.E."/>
            <person name="Dexheimer C."/>
            <person name="Roberts M."/>
            <person name="Torres Martinez L."/>
            <person name="Friesen M.L."/>
            <person name="Griffitts J.S."/>
            <person name="Porter S.S."/>
        </authorList>
    </citation>
    <scope>NUCLEOTIDE SEQUENCE [LARGE SCALE GENOMIC DNA]</scope>
    <source>
        <strain evidence="6 7">M0729</strain>
    </source>
</reference>
<dbReference type="PANTHER" id="PTHR30146">
    <property type="entry name" value="LACI-RELATED TRANSCRIPTIONAL REPRESSOR"/>
    <property type="match status" value="1"/>
</dbReference>
<dbReference type="SUPFAM" id="SSF47413">
    <property type="entry name" value="lambda repressor-like DNA-binding domains"/>
    <property type="match status" value="1"/>
</dbReference>
<dbReference type="SMART" id="SM00354">
    <property type="entry name" value="HTH_LACI"/>
    <property type="match status" value="1"/>
</dbReference>
<protein>
    <submittedName>
        <fullName evidence="6">Substrate-binding domain-containing protein</fullName>
    </submittedName>
</protein>
<feature type="domain" description="HTH lacI-type" evidence="5">
    <location>
        <begin position="16"/>
        <end position="65"/>
    </location>
</feature>
<keyword evidence="3" id="KW-0238">DNA-binding</keyword>
<keyword evidence="7" id="KW-1185">Reference proteome</keyword>
<organism evidence="6 7">
    <name type="scientific">Mesorhizobium opportunistum</name>
    <dbReference type="NCBI Taxonomy" id="593909"/>
    <lineage>
        <taxon>Bacteria</taxon>
        <taxon>Pseudomonadati</taxon>
        <taxon>Pseudomonadota</taxon>
        <taxon>Alphaproteobacteria</taxon>
        <taxon>Hyphomicrobiales</taxon>
        <taxon>Phyllobacteriaceae</taxon>
        <taxon>Mesorhizobium</taxon>
    </lineage>
</organism>
<dbReference type="InterPro" id="IPR000843">
    <property type="entry name" value="HTH_LacI"/>
</dbReference>
<dbReference type="Gene3D" id="1.10.260.40">
    <property type="entry name" value="lambda repressor-like DNA-binding domains"/>
    <property type="match status" value="1"/>
</dbReference>
<evidence type="ECO:0000256" key="2">
    <source>
        <dbReference type="ARBA" id="ARBA00023015"/>
    </source>
</evidence>
<accession>A0ABV1YGZ3</accession>
<gene>
    <name evidence="6" type="ORF">NKI33_15850</name>
</gene>
<evidence type="ECO:0000313" key="6">
    <source>
        <dbReference type="EMBL" id="MER8934439.1"/>
    </source>
</evidence>
<dbReference type="Pfam" id="PF00356">
    <property type="entry name" value="LacI"/>
    <property type="match status" value="1"/>
</dbReference>
<dbReference type="InterPro" id="IPR046335">
    <property type="entry name" value="LacI/GalR-like_sensor"/>
</dbReference>
<keyword evidence="2" id="KW-0805">Transcription regulation</keyword>
<dbReference type="CDD" id="cd01392">
    <property type="entry name" value="HTH_LacI"/>
    <property type="match status" value="1"/>
</dbReference>
<dbReference type="CDD" id="cd06278">
    <property type="entry name" value="PBP1_LacI-like"/>
    <property type="match status" value="1"/>
</dbReference>
<evidence type="ECO:0000256" key="3">
    <source>
        <dbReference type="ARBA" id="ARBA00023125"/>
    </source>
</evidence>
<dbReference type="Pfam" id="PF13377">
    <property type="entry name" value="Peripla_BP_3"/>
    <property type="match status" value="1"/>
</dbReference>
<dbReference type="InterPro" id="IPR010982">
    <property type="entry name" value="Lambda_DNA-bd_dom_sf"/>
</dbReference>
<dbReference type="Proteomes" id="UP001464387">
    <property type="component" value="Unassembled WGS sequence"/>
</dbReference>
<dbReference type="SUPFAM" id="SSF53822">
    <property type="entry name" value="Periplasmic binding protein-like I"/>
    <property type="match status" value="1"/>
</dbReference>
<dbReference type="PROSITE" id="PS50932">
    <property type="entry name" value="HTH_LACI_2"/>
    <property type="match status" value="1"/>
</dbReference>
<evidence type="ECO:0000313" key="7">
    <source>
        <dbReference type="Proteomes" id="UP001464387"/>
    </source>
</evidence>
<evidence type="ECO:0000259" key="5">
    <source>
        <dbReference type="PROSITE" id="PS50932"/>
    </source>
</evidence>
<comment type="caution">
    <text evidence="6">The sequence shown here is derived from an EMBL/GenBank/DDBJ whole genome shotgun (WGS) entry which is preliminary data.</text>
</comment>
<name>A0ABV1YGZ3_9HYPH</name>